<feature type="chain" id="PRO_5039090001" evidence="5">
    <location>
        <begin position="20"/>
        <end position="429"/>
    </location>
</feature>
<dbReference type="Proteomes" id="UP000028863">
    <property type="component" value="Unassembled WGS sequence"/>
</dbReference>
<evidence type="ECO:0000256" key="4">
    <source>
        <dbReference type="SAM" id="MobiDB-lite"/>
    </source>
</evidence>
<dbReference type="GO" id="GO:1901982">
    <property type="term" value="F:maltose binding"/>
    <property type="evidence" value="ECO:0007669"/>
    <property type="project" value="TreeGrafter"/>
</dbReference>
<feature type="compositionally biased region" description="Polar residues" evidence="4">
    <location>
        <begin position="31"/>
        <end position="42"/>
    </location>
</feature>
<dbReference type="AlphaFoldDB" id="W9BA25"/>
<comment type="caution">
    <text evidence="6">The sequence shown here is derived from an EMBL/GenBank/DDBJ whole genome shotgun (WGS) entry which is preliminary data.</text>
</comment>
<evidence type="ECO:0000256" key="5">
    <source>
        <dbReference type="SAM" id="SignalP"/>
    </source>
</evidence>
<accession>W9BA25</accession>
<reference evidence="6" key="2">
    <citation type="submission" date="2014-03" db="EMBL/GenBank/DDBJ databases">
        <authorList>
            <person name="Urmite Genomes"/>
        </authorList>
    </citation>
    <scope>NUCLEOTIDE SEQUENCE</scope>
    <source>
        <strain evidence="6">S1</strain>
    </source>
</reference>
<evidence type="ECO:0000313" key="6">
    <source>
        <dbReference type="EMBL" id="CDO03345.1"/>
    </source>
</evidence>
<dbReference type="GO" id="GO:0055052">
    <property type="term" value="C:ATP-binding cassette (ABC) transporter complex, substrate-binding subunit-containing"/>
    <property type="evidence" value="ECO:0007669"/>
    <property type="project" value="TreeGrafter"/>
</dbReference>
<keyword evidence="7" id="KW-1185">Reference proteome</keyword>
<comment type="similarity">
    <text evidence="1">Belongs to the bacterial solute-binding protein 1 family.</text>
</comment>
<dbReference type="PANTHER" id="PTHR30061:SF50">
    <property type="entry name" value="MALTOSE_MALTODEXTRIN-BINDING PERIPLASMIC PROTEIN"/>
    <property type="match status" value="1"/>
</dbReference>
<protein>
    <submittedName>
        <fullName evidence="6">Cyclodextrin-binding protein</fullName>
    </submittedName>
</protein>
<evidence type="ECO:0000256" key="2">
    <source>
        <dbReference type="ARBA" id="ARBA00022448"/>
    </source>
</evidence>
<dbReference type="GO" id="GO:0015768">
    <property type="term" value="P:maltose transport"/>
    <property type="evidence" value="ECO:0007669"/>
    <property type="project" value="TreeGrafter"/>
</dbReference>
<dbReference type="Gene3D" id="3.40.190.10">
    <property type="entry name" value="Periplasmic binding protein-like II"/>
    <property type="match status" value="2"/>
</dbReference>
<keyword evidence="2" id="KW-0813">Transport</keyword>
<keyword evidence="3 5" id="KW-0732">Signal</keyword>
<dbReference type="GO" id="GO:0042956">
    <property type="term" value="P:maltodextrin transmembrane transport"/>
    <property type="evidence" value="ECO:0007669"/>
    <property type="project" value="TreeGrafter"/>
</dbReference>
<dbReference type="SUPFAM" id="SSF53850">
    <property type="entry name" value="Periplasmic binding protein-like II"/>
    <property type="match status" value="1"/>
</dbReference>
<sequence length="429" mass="47183">MKKWLGVLFALVLIIGVLAACGPDDEAEEGSTGSNSDGSENTDSTDKPEKLIVWEDQDKGVALEDAAAKFEEEYGIKIEYQEYNITEMQENMALDGNTESAPDVVTMSHDGVGPSVVKGYIAPIEVSEDVLSQYTESSVEAFEYEGNLYGLPKATETPVFIYNKELLPEVPETLDELYELSQEKLNGDEYGFLAIWDDFYHAHGIFHGFGGYVFGGNNDDSSDIGLNNEKSVEALEYIQKWYAEGLFPSGIIGETSNDQMNGLFKQGKAVAVQNGPWAFNDYRDAGIDIGIAPMPNLPSGEPVGTFMGVKGWFVTNFKDNQEWAQKFVEFVANEENAKKRYELTGEIPPLVSLLEDEQWVSENEGAAAVMAQSKNAVAMPSIPEMAEIWDPMQTAIQTVATDKAEPKEALEEAVQLIKQNIEMNHGGAN</sequence>
<name>W9BA25_9BACI</name>
<proteinExistence type="inferred from homology"/>
<evidence type="ECO:0000313" key="7">
    <source>
        <dbReference type="Proteomes" id="UP000028863"/>
    </source>
</evidence>
<dbReference type="Pfam" id="PF13416">
    <property type="entry name" value="SBP_bac_8"/>
    <property type="match status" value="1"/>
</dbReference>
<dbReference type="EMBL" id="CCAX010000001">
    <property type="protein sequence ID" value="CDO03345.1"/>
    <property type="molecule type" value="Genomic_DNA"/>
</dbReference>
<dbReference type="PROSITE" id="PS51257">
    <property type="entry name" value="PROKAR_LIPOPROTEIN"/>
    <property type="match status" value="1"/>
</dbReference>
<feature type="signal peptide" evidence="5">
    <location>
        <begin position="1"/>
        <end position="19"/>
    </location>
</feature>
<dbReference type="eggNOG" id="COG2182">
    <property type="taxonomic scope" value="Bacteria"/>
</dbReference>
<reference evidence="6" key="1">
    <citation type="submission" date="2014-03" db="EMBL/GenBank/DDBJ databases">
        <title>Draft genome sequencing of Oceanobacillus picturae strain S1 isolated from human gut.</title>
        <authorList>
            <person name="Croce O."/>
            <person name="Lagier J.C."/>
            <person name="Raoult D."/>
        </authorList>
    </citation>
    <scope>NUCLEOTIDE SEQUENCE [LARGE SCALE GENOMIC DNA]</scope>
    <source>
        <strain evidence="6">S1</strain>
    </source>
</reference>
<evidence type="ECO:0000256" key="3">
    <source>
        <dbReference type="ARBA" id="ARBA00022729"/>
    </source>
</evidence>
<dbReference type="RefSeq" id="WP_036575289.1">
    <property type="nucleotide sequence ID" value="NZ_CABLBW010000001.1"/>
</dbReference>
<feature type="region of interest" description="Disordered" evidence="4">
    <location>
        <begin position="24"/>
        <end position="50"/>
    </location>
</feature>
<organism evidence="6 7">
    <name type="scientific">Oceanobacillus picturae</name>
    <dbReference type="NCBI Taxonomy" id="171693"/>
    <lineage>
        <taxon>Bacteria</taxon>
        <taxon>Bacillati</taxon>
        <taxon>Bacillota</taxon>
        <taxon>Bacilli</taxon>
        <taxon>Bacillales</taxon>
        <taxon>Bacillaceae</taxon>
        <taxon>Oceanobacillus</taxon>
    </lineage>
</organism>
<gene>
    <name evidence="6" type="primary">cycB_1</name>
    <name evidence="6" type="ORF">BN988_01855</name>
</gene>
<dbReference type="PANTHER" id="PTHR30061">
    <property type="entry name" value="MALTOSE-BINDING PERIPLASMIC PROTEIN"/>
    <property type="match status" value="1"/>
</dbReference>
<dbReference type="InterPro" id="IPR006059">
    <property type="entry name" value="SBP"/>
</dbReference>
<evidence type="ECO:0000256" key="1">
    <source>
        <dbReference type="ARBA" id="ARBA00008520"/>
    </source>
</evidence>
<dbReference type="STRING" id="171693.BN988_01855"/>